<dbReference type="PANTHER" id="PTHR31203:SF1">
    <property type="entry name" value="BETA-KERATIN-RELATED PROTEIN-RELATED"/>
    <property type="match status" value="1"/>
</dbReference>
<dbReference type="Proteomes" id="UP000054313">
    <property type="component" value="Unassembled WGS sequence"/>
</dbReference>
<dbReference type="GO" id="GO:0005200">
    <property type="term" value="F:structural constituent of cytoskeleton"/>
    <property type="evidence" value="ECO:0007669"/>
    <property type="project" value="InterPro"/>
</dbReference>
<keyword evidence="7" id="KW-1185">Reference proteome</keyword>
<organism evidence="6 7">
    <name type="scientific">Gavia stellata</name>
    <name type="common">Red-throated diver</name>
    <name type="synonym">Colymbus stellatus</name>
    <dbReference type="NCBI Taxonomy" id="37040"/>
    <lineage>
        <taxon>Eukaryota</taxon>
        <taxon>Metazoa</taxon>
        <taxon>Chordata</taxon>
        <taxon>Craniata</taxon>
        <taxon>Vertebrata</taxon>
        <taxon>Euteleostomi</taxon>
        <taxon>Archelosauria</taxon>
        <taxon>Archosauria</taxon>
        <taxon>Dinosauria</taxon>
        <taxon>Saurischia</taxon>
        <taxon>Theropoda</taxon>
        <taxon>Coelurosauria</taxon>
        <taxon>Aves</taxon>
        <taxon>Neognathae</taxon>
        <taxon>Neoaves</taxon>
        <taxon>Aequornithes</taxon>
        <taxon>Gaviiformes</taxon>
        <taxon>Gaviidae</taxon>
        <taxon>Gavia</taxon>
    </lineage>
</organism>
<gene>
    <name evidence="6" type="ORF">N328_09916</name>
</gene>
<evidence type="ECO:0000313" key="6">
    <source>
        <dbReference type="EMBL" id="KFV54632.1"/>
    </source>
</evidence>
<protein>
    <recommendedName>
        <fullName evidence="5">Keratin</fullName>
    </recommendedName>
</protein>
<keyword evidence="3 5" id="KW-0416">Keratin</keyword>
<name>A0A093FAB9_GAVST</name>
<evidence type="ECO:0000256" key="2">
    <source>
        <dbReference type="ARBA" id="ARBA00011806"/>
    </source>
</evidence>
<comment type="similarity">
    <text evidence="1 5">Belongs to the avian keratin family.</text>
</comment>
<evidence type="ECO:0000256" key="5">
    <source>
        <dbReference type="RuleBase" id="RU364002"/>
    </source>
</evidence>
<feature type="non-terminal residue" evidence="6">
    <location>
        <position position="1"/>
    </location>
</feature>
<evidence type="ECO:0000256" key="4">
    <source>
        <dbReference type="ARBA" id="ARBA00022990"/>
    </source>
</evidence>
<sequence>LCGVAVPQPIADSYNEPCVRQCPDSRVVIYPPPVVVTFPGPIL</sequence>
<dbReference type="PANTHER" id="PTHR31203">
    <property type="entry name" value="BETA-KERATIN-RELATED PROTEIN-RELATED"/>
    <property type="match status" value="1"/>
</dbReference>
<dbReference type="InterPro" id="IPR003461">
    <property type="entry name" value="Keratin"/>
</dbReference>
<proteinExistence type="inferred from homology"/>
<dbReference type="AlphaFoldDB" id="A0A093FAB9"/>
<feature type="non-terminal residue" evidence="6">
    <location>
        <position position="43"/>
    </location>
</feature>
<reference evidence="6 7" key="1">
    <citation type="submission" date="2014-04" db="EMBL/GenBank/DDBJ databases">
        <title>Genome evolution of avian class.</title>
        <authorList>
            <person name="Zhang G."/>
            <person name="Li C."/>
        </authorList>
    </citation>
    <scope>NUCLEOTIDE SEQUENCE [LARGE SCALE GENOMIC DNA]</scope>
    <source>
        <strain evidence="6">BGI_N328</strain>
    </source>
</reference>
<keyword evidence="4" id="KW-0007">Acetylation</keyword>
<comment type="subunit">
    <text evidence="2 5">The avian keratins (F-ker, S-ker, C-ker and B-ker) are a complex mixture of very similar polypeptides.</text>
</comment>
<evidence type="ECO:0000313" key="7">
    <source>
        <dbReference type="Proteomes" id="UP000054313"/>
    </source>
</evidence>
<dbReference type="Pfam" id="PF02422">
    <property type="entry name" value="Keratin"/>
    <property type="match status" value="1"/>
</dbReference>
<accession>A0A093FAB9</accession>
<dbReference type="GO" id="GO:0005882">
    <property type="term" value="C:intermediate filament"/>
    <property type="evidence" value="ECO:0007669"/>
    <property type="project" value="UniProtKB-KW"/>
</dbReference>
<evidence type="ECO:0000256" key="1">
    <source>
        <dbReference type="ARBA" id="ARBA00008702"/>
    </source>
</evidence>
<evidence type="ECO:0000256" key="3">
    <source>
        <dbReference type="ARBA" id="ARBA00022744"/>
    </source>
</evidence>
<dbReference type="EMBL" id="KK628998">
    <property type="protein sequence ID" value="KFV54632.1"/>
    <property type="molecule type" value="Genomic_DNA"/>
</dbReference>